<dbReference type="RefSeq" id="WP_173104014.1">
    <property type="nucleotide sequence ID" value="NZ_AP022822.1"/>
</dbReference>
<reference evidence="2 3" key="1">
    <citation type="submission" date="2020-02" db="EMBL/GenBank/DDBJ databases">
        <title>Characterization of vanA genotype vancomycin-resistant Enterococcus saigonensis VE80.</title>
        <authorList>
            <person name="Harada T."/>
            <person name="Motooka D."/>
            <person name="Nakamura S."/>
            <person name="Yamamoto Y."/>
            <person name="Kawahara R."/>
            <person name="Kawatsu K."/>
        </authorList>
    </citation>
    <scope>NUCLEOTIDE SEQUENCE [LARGE SCALE GENOMIC DNA]</scope>
    <source>
        <strain evidence="2 3">VE80</strain>
    </source>
</reference>
<organism evidence="2 3">
    <name type="scientific">Enterococcus saigonensis</name>
    <dbReference type="NCBI Taxonomy" id="1805431"/>
    <lineage>
        <taxon>Bacteria</taxon>
        <taxon>Bacillati</taxon>
        <taxon>Bacillota</taxon>
        <taxon>Bacilli</taxon>
        <taxon>Lactobacillales</taxon>
        <taxon>Enterococcaceae</taxon>
        <taxon>Enterococcus</taxon>
    </lineage>
</organism>
<evidence type="ECO:0000256" key="1">
    <source>
        <dbReference type="SAM" id="Phobius"/>
    </source>
</evidence>
<keyword evidence="1" id="KW-0812">Transmembrane</keyword>
<feature type="transmembrane region" description="Helical" evidence="1">
    <location>
        <begin position="54"/>
        <end position="72"/>
    </location>
</feature>
<evidence type="ECO:0000313" key="2">
    <source>
        <dbReference type="EMBL" id="BCA86988.1"/>
    </source>
</evidence>
<keyword evidence="1" id="KW-0472">Membrane</keyword>
<dbReference type="Proteomes" id="UP000502998">
    <property type="component" value="Chromosome"/>
</dbReference>
<dbReference type="EMBL" id="AP022822">
    <property type="protein sequence ID" value="BCA86988.1"/>
    <property type="molecule type" value="Genomic_DNA"/>
</dbReference>
<sequence>MKKHPLEYLNETQLDELLNYNAQPFDNENKNNIHQKFAAKKIGVQKRNKRRKRWLVSVATASFALLLVGFTFRDDLSLAYKKRFGNETELLLLNSDKLSQTVTDQGLELKAVASFKDGSNQYLVSQLTDLTGERLDKDTIIDRWEMFGGGNTQMTHYDASTKTATLLTSAIGATDTPRSGFQLTAFVSGKKDFTTTYHPDWQKLLQSKKNWIDLTNQKAQGGGLNEEVAKNYGINWNELIKTGLKPLQANAKLDHSFTISNIAYRDDLLHLQLKIPNTPKMAAIFPYLVINNKKIASFADFSVDYGTHNNKTGRPDYQEYIFPVKKADLMQAKLVLDGWQWKTYQEGDWTIQLKKTKELPLTKLPPQIIKNQQEKVKLDNIKLSPIALDFSYSGKLNGTKITLNYQDGTKFTTTIEYADQRDNHKSENYRYEFGLKDNKEIKSITFNQQELKLTH</sequence>
<accession>A0A679IBD3</accession>
<evidence type="ECO:0008006" key="4">
    <source>
        <dbReference type="Google" id="ProtNLM"/>
    </source>
</evidence>
<dbReference type="KEGG" id="esg:EsVE80_25110"/>
<keyword evidence="1" id="KW-1133">Transmembrane helix</keyword>
<evidence type="ECO:0000313" key="3">
    <source>
        <dbReference type="Proteomes" id="UP000502998"/>
    </source>
</evidence>
<dbReference type="AlphaFoldDB" id="A0A679IBD3"/>
<gene>
    <name evidence="2" type="ORF">EsVE80_25110</name>
</gene>
<protein>
    <recommendedName>
        <fullName evidence="4">DUF4179 domain-containing protein</fullName>
    </recommendedName>
</protein>
<keyword evidence="3" id="KW-1185">Reference proteome</keyword>
<proteinExistence type="predicted"/>
<name>A0A679IBD3_9ENTE</name>